<dbReference type="GO" id="GO:0016746">
    <property type="term" value="F:acyltransferase activity"/>
    <property type="evidence" value="ECO:0007669"/>
    <property type="project" value="UniProtKB-KW"/>
</dbReference>
<dbReference type="Pfam" id="PF01553">
    <property type="entry name" value="Acyltransferase"/>
    <property type="match status" value="1"/>
</dbReference>
<feature type="domain" description="Phospholipid/glycerol acyltransferase" evidence="4">
    <location>
        <begin position="45"/>
        <end position="157"/>
    </location>
</feature>
<dbReference type="PANTHER" id="PTHR10434:SF9">
    <property type="entry name" value="PHOSPHOLIPID_GLYCEROL ACYLTRANSFERASE DOMAIN-CONTAINING PROTEIN"/>
    <property type="match status" value="1"/>
</dbReference>
<evidence type="ECO:0000313" key="6">
    <source>
        <dbReference type="Proteomes" id="UP000602442"/>
    </source>
</evidence>
<keyword evidence="2" id="KW-0808">Transferase</keyword>
<keyword evidence="6" id="KW-1185">Reference proteome</keyword>
<dbReference type="PANTHER" id="PTHR10434">
    <property type="entry name" value="1-ACYL-SN-GLYCEROL-3-PHOSPHATE ACYLTRANSFERASE"/>
    <property type="match status" value="1"/>
</dbReference>
<proteinExistence type="predicted"/>
<gene>
    <name evidence="5" type="ORF">I5L03_01005</name>
</gene>
<comment type="pathway">
    <text evidence="1">Lipid metabolism.</text>
</comment>
<dbReference type="Proteomes" id="UP000602442">
    <property type="component" value="Unassembled WGS sequence"/>
</dbReference>
<dbReference type="SUPFAM" id="SSF69593">
    <property type="entry name" value="Glycerol-3-phosphate (1)-acyltransferase"/>
    <property type="match status" value="1"/>
</dbReference>
<evidence type="ECO:0000256" key="2">
    <source>
        <dbReference type="ARBA" id="ARBA00022679"/>
    </source>
</evidence>
<evidence type="ECO:0000259" key="4">
    <source>
        <dbReference type="SMART" id="SM00563"/>
    </source>
</evidence>
<comment type="caution">
    <text evidence="5">The sequence shown here is derived from an EMBL/GenBank/DDBJ whole genome shotgun (WGS) entry which is preliminary data.</text>
</comment>
<dbReference type="SMART" id="SM00563">
    <property type="entry name" value="PlsC"/>
    <property type="match status" value="1"/>
</dbReference>
<organism evidence="5 6">
    <name type="scientific">Aurantiacibacter sediminis</name>
    <dbReference type="NCBI Taxonomy" id="2793064"/>
    <lineage>
        <taxon>Bacteria</taxon>
        <taxon>Pseudomonadati</taxon>
        <taxon>Pseudomonadota</taxon>
        <taxon>Alphaproteobacteria</taxon>
        <taxon>Sphingomonadales</taxon>
        <taxon>Erythrobacteraceae</taxon>
        <taxon>Aurantiacibacter</taxon>
    </lineage>
</organism>
<evidence type="ECO:0000256" key="1">
    <source>
        <dbReference type="ARBA" id="ARBA00005189"/>
    </source>
</evidence>
<dbReference type="RefSeq" id="WP_197919849.1">
    <property type="nucleotide sequence ID" value="NZ_CAWPTA010000006.1"/>
</dbReference>
<evidence type="ECO:0000256" key="3">
    <source>
        <dbReference type="ARBA" id="ARBA00023315"/>
    </source>
</evidence>
<dbReference type="CDD" id="cd07988">
    <property type="entry name" value="LPLAT_ABO13168-like"/>
    <property type="match status" value="1"/>
</dbReference>
<sequence length="213" mass="24042">MPQSPDRTDHAPSLLSRIVWRILRGLYRLKGFRILGSPPPLNKFILLGAPHTTNWDFVYFAGAVREMGVAPSFIGKHTLFKWPMTRFMKDMGGMPIDRSRKGGYVQAVAAEFARRDRLALVIAPEGSRSSDGRWRSGFWHIAKAAGVPFVPVWFDYEKRYGAIGEPIMPGESFEDDLAKIAAFYRANLPDFDRFKLLEAQARGEVEGPGRQRG</sequence>
<evidence type="ECO:0000313" key="5">
    <source>
        <dbReference type="EMBL" id="MBH5321158.1"/>
    </source>
</evidence>
<dbReference type="EMBL" id="JAEANY010000001">
    <property type="protein sequence ID" value="MBH5321158.1"/>
    <property type="molecule type" value="Genomic_DNA"/>
</dbReference>
<accession>A0ABS0MZL7</accession>
<name>A0ABS0MZL7_9SPHN</name>
<reference evidence="5 6" key="1">
    <citation type="submission" date="2020-11" db="EMBL/GenBank/DDBJ databases">
        <title>Erythrobacter sediminis sp. nov., a marine bacterium from a tidal flat of Garorim Bay.</title>
        <authorList>
            <person name="Kim D."/>
            <person name="Yoo Y."/>
            <person name="Kim J.-J."/>
        </authorList>
    </citation>
    <scope>NUCLEOTIDE SEQUENCE [LARGE SCALE GENOMIC DNA]</scope>
    <source>
        <strain evidence="5 6">JGD-13</strain>
    </source>
</reference>
<protein>
    <submittedName>
        <fullName evidence="5">Lysophospholipid acyltransferase family protein</fullName>
    </submittedName>
</protein>
<dbReference type="InterPro" id="IPR002123">
    <property type="entry name" value="Plipid/glycerol_acylTrfase"/>
</dbReference>
<keyword evidence="3 5" id="KW-0012">Acyltransferase</keyword>